<dbReference type="Proteomes" id="UP000238605">
    <property type="component" value="Unassembled WGS sequence"/>
</dbReference>
<gene>
    <name evidence="4" type="ORF">C1704_11945</name>
</gene>
<name>A0A2S5STG4_9BURK</name>
<dbReference type="InterPro" id="IPR001972">
    <property type="entry name" value="Stomatin_HflK_fam"/>
</dbReference>
<dbReference type="InterPro" id="IPR050710">
    <property type="entry name" value="Band7/mec-2_domain"/>
</dbReference>
<dbReference type="EMBL" id="PSNX01000010">
    <property type="protein sequence ID" value="PPE65996.1"/>
    <property type="molecule type" value="Genomic_DNA"/>
</dbReference>
<feature type="domain" description="Band 7" evidence="3">
    <location>
        <begin position="20"/>
        <end position="178"/>
    </location>
</feature>
<evidence type="ECO:0000313" key="4">
    <source>
        <dbReference type="EMBL" id="PPE65996.1"/>
    </source>
</evidence>
<dbReference type="AlphaFoldDB" id="A0A2S5STG4"/>
<dbReference type="OrthoDB" id="9809197at2"/>
<dbReference type="InterPro" id="IPR001107">
    <property type="entry name" value="Band_7"/>
</dbReference>
<reference evidence="4 5" key="1">
    <citation type="submission" date="2018-02" db="EMBL/GenBank/DDBJ databases">
        <title>Reclassifiation of [Polyangium] brachysporum DSM 7029 as Guopingzhaonella breviflexa gen. nov., sp. nov., a member of the family Comamonadaceae.</title>
        <authorList>
            <person name="Tang B."/>
        </authorList>
    </citation>
    <scope>NUCLEOTIDE SEQUENCE [LARGE SCALE GENOMIC DNA]</scope>
    <source>
        <strain evidence="4 5">BCRC 80649</strain>
    </source>
</reference>
<dbReference type="InterPro" id="IPR036013">
    <property type="entry name" value="Band_7/SPFH_dom_sf"/>
</dbReference>
<dbReference type="SMART" id="SM00244">
    <property type="entry name" value="PHB"/>
    <property type="match status" value="1"/>
</dbReference>
<proteinExistence type="inferred from homology"/>
<dbReference type="InterPro" id="IPR032435">
    <property type="entry name" value="STML2-like_C"/>
</dbReference>
<dbReference type="Pfam" id="PF16200">
    <property type="entry name" value="Band_7_C"/>
    <property type="match status" value="1"/>
</dbReference>
<dbReference type="RefSeq" id="WP_104302945.1">
    <property type="nucleotide sequence ID" value="NZ_PSNX01000010.1"/>
</dbReference>
<evidence type="ECO:0000313" key="5">
    <source>
        <dbReference type="Proteomes" id="UP000238605"/>
    </source>
</evidence>
<dbReference type="FunFam" id="3.30.479.30:FF:000004">
    <property type="entry name" value="Putative membrane protease family, stomatin"/>
    <property type="match status" value="1"/>
</dbReference>
<keyword evidence="5" id="KW-1185">Reference proteome</keyword>
<accession>A0A2S5STG4</accession>
<sequence length="308" mass="33543">MDFQIVALVIAAIVLVFIIRSLKVVPQQNAWVVERLGRFHAVLNPGLNILVPFIDRVAYKHSLKEIPLDVPSQVCITKDNTQLAVDGILYFQVTDPMRASYGSSNYIIAITQLAQTTLRSVIGKMELDKTFEEREAINVAVVNALDEAALNWGVKVLRYEIKDLTPPNEILRAMQAQITAEREKRALIAASEGRKQEQINIAEGERQAFINKSEGERQAEINIAQGQAAAIVAVADATAEAIRKIASAIQQPGGTEAVNLKVAEKAVEAYAQLAQKNNTMIVPGNMTEVSALIGTAMTLMKGATPSGR</sequence>
<protein>
    <submittedName>
        <fullName evidence="4">Paraslipin</fullName>
    </submittedName>
</protein>
<dbReference type="SUPFAM" id="SSF117892">
    <property type="entry name" value="Band 7/SPFH domain"/>
    <property type="match status" value="1"/>
</dbReference>
<dbReference type="Pfam" id="PF01145">
    <property type="entry name" value="Band_7"/>
    <property type="match status" value="1"/>
</dbReference>
<evidence type="ECO:0000259" key="3">
    <source>
        <dbReference type="SMART" id="SM00244"/>
    </source>
</evidence>
<comment type="similarity">
    <text evidence="2">Belongs to the band 7/mec-2 family.</text>
</comment>
<dbReference type="PRINTS" id="PR00721">
    <property type="entry name" value="STOMATIN"/>
</dbReference>
<comment type="caution">
    <text evidence="4">The sequence shown here is derived from an EMBL/GenBank/DDBJ whole genome shotgun (WGS) entry which is preliminary data.</text>
</comment>
<dbReference type="Gene3D" id="3.30.479.30">
    <property type="entry name" value="Band 7 domain"/>
    <property type="match status" value="1"/>
</dbReference>
<dbReference type="CDD" id="cd08829">
    <property type="entry name" value="SPFH_paraslipin"/>
    <property type="match status" value="1"/>
</dbReference>
<organism evidence="4 5">
    <name type="scientific">Caldimonas caldifontis</name>
    <dbReference type="NCBI Taxonomy" id="1452508"/>
    <lineage>
        <taxon>Bacteria</taxon>
        <taxon>Pseudomonadati</taxon>
        <taxon>Pseudomonadota</taxon>
        <taxon>Betaproteobacteria</taxon>
        <taxon>Burkholderiales</taxon>
        <taxon>Sphaerotilaceae</taxon>
        <taxon>Caldimonas</taxon>
    </lineage>
</organism>
<dbReference type="GO" id="GO:0005886">
    <property type="term" value="C:plasma membrane"/>
    <property type="evidence" value="ECO:0007669"/>
    <property type="project" value="UniProtKB-ARBA"/>
</dbReference>
<evidence type="ECO:0000256" key="2">
    <source>
        <dbReference type="ARBA" id="ARBA00008164"/>
    </source>
</evidence>
<dbReference type="GO" id="GO:0098552">
    <property type="term" value="C:side of membrane"/>
    <property type="evidence" value="ECO:0007669"/>
    <property type="project" value="UniProtKB-ARBA"/>
</dbReference>
<evidence type="ECO:0000256" key="1">
    <source>
        <dbReference type="ARBA" id="ARBA00004167"/>
    </source>
</evidence>
<dbReference type="PANTHER" id="PTHR43327:SF10">
    <property type="entry name" value="STOMATIN-LIKE PROTEIN 2, MITOCHONDRIAL"/>
    <property type="match status" value="1"/>
</dbReference>
<comment type="subcellular location">
    <subcellularLocation>
        <location evidence="1">Membrane</location>
        <topology evidence="1">Single-pass membrane protein</topology>
    </subcellularLocation>
</comment>
<dbReference type="PANTHER" id="PTHR43327">
    <property type="entry name" value="STOMATIN-LIKE PROTEIN 2, MITOCHONDRIAL"/>
    <property type="match status" value="1"/>
</dbReference>